<feature type="compositionally biased region" description="Low complexity" evidence="2">
    <location>
        <begin position="30"/>
        <end position="54"/>
    </location>
</feature>
<evidence type="ECO:0000256" key="1">
    <source>
        <dbReference type="SAM" id="Coils"/>
    </source>
</evidence>
<feature type="compositionally biased region" description="Polar residues" evidence="2">
    <location>
        <begin position="18"/>
        <end position="29"/>
    </location>
</feature>
<proteinExistence type="predicted"/>
<protein>
    <submittedName>
        <fullName evidence="3">Uncharacterized protein</fullName>
    </submittedName>
</protein>
<reference evidence="3" key="1">
    <citation type="submission" date="2020-03" db="EMBL/GenBank/DDBJ databases">
        <title>A high-quality chromosome-level genome assembly of a woody plant with both climbing and erect habits, Rhamnella rubrinervis.</title>
        <authorList>
            <person name="Lu Z."/>
            <person name="Yang Y."/>
            <person name="Zhu X."/>
            <person name="Sun Y."/>
        </authorList>
    </citation>
    <scope>NUCLEOTIDE SEQUENCE</scope>
    <source>
        <strain evidence="3">BYM</strain>
        <tissue evidence="3">Leaf</tissue>
    </source>
</reference>
<feature type="compositionally biased region" description="Polar residues" evidence="2">
    <location>
        <begin position="1"/>
        <end position="10"/>
    </location>
</feature>
<feature type="region of interest" description="Disordered" evidence="2">
    <location>
        <begin position="1"/>
        <end position="54"/>
    </location>
</feature>
<keyword evidence="4" id="KW-1185">Reference proteome</keyword>
<evidence type="ECO:0000313" key="4">
    <source>
        <dbReference type="Proteomes" id="UP000796880"/>
    </source>
</evidence>
<dbReference type="AlphaFoldDB" id="A0A8K0MPL3"/>
<feature type="coiled-coil region" evidence="1">
    <location>
        <begin position="87"/>
        <end position="128"/>
    </location>
</feature>
<comment type="caution">
    <text evidence="3">The sequence shown here is derived from an EMBL/GenBank/DDBJ whole genome shotgun (WGS) entry which is preliminary data.</text>
</comment>
<name>A0A8K0MPL3_9ROSA</name>
<dbReference type="EMBL" id="VOIH02000002">
    <property type="protein sequence ID" value="KAF3453323.1"/>
    <property type="molecule type" value="Genomic_DNA"/>
</dbReference>
<organism evidence="3 4">
    <name type="scientific">Rhamnella rubrinervis</name>
    <dbReference type="NCBI Taxonomy" id="2594499"/>
    <lineage>
        <taxon>Eukaryota</taxon>
        <taxon>Viridiplantae</taxon>
        <taxon>Streptophyta</taxon>
        <taxon>Embryophyta</taxon>
        <taxon>Tracheophyta</taxon>
        <taxon>Spermatophyta</taxon>
        <taxon>Magnoliopsida</taxon>
        <taxon>eudicotyledons</taxon>
        <taxon>Gunneridae</taxon>
        <taxon>Pentapetalae</taxon>
        <taxon>rosids</taxon>
        <taxon>fabids</taxon>
        <taxon>Rosales</taxon>
        <taxon>Rhamnaceae</taxon>
        <taxon>rhamnoid group</taxon>
        <taxon>Rhamneae</taxon>
        <taxon>Rhamnella</taxon>
    </lineage>
</organism>
<accession>A0A8K0MPL3</accession>
<keyword evidence="1" id="KW-0175">Coiled coil</keyword>
<evidence type="ECO:0000256" key="2">
    <source>
        <dbReference type="SAM" id="MobiDB-lite"/>
    </source>
</evidence>
<evidence type="ECO:0000313" key="3">
    <source>
        <dbReference type="EMBL" id="KAF3453323.1"/>
    </source>
</evidence>
<dbReference type="Proteomes" id="UP000796880">
    <property type="component" value="Unassembled WGS sequence"/>
</dbReference>
<sequence length="170" mass="18536">MANISSTSPLKKQKLNDIGSNATRPNSDKTTSTTSTTRQRASAPTSSSSSPISLSHPACFSNWKASDDEKQSISQSFRSFGTLIKLLDAKYKTIDKLQATIDELQATNKKLEATIESQEKELQKFRSCSQTEGIVKKAVIKKAVEKVTADLKTIGKMTAETQTVLGYLLS</sequence>
<gene>
    <name evidence="3" type="ORF">FNV43_RR03763</name>
</gene>